<reference evidence="1" key="1">
    <citation type="submission" date="2017-04" db="EMBL/GenBank/DDBJ databases">
        <authorList>
            <person name="Varghese N."/>
            <person name="Submissions S."/>
        </authorList>
    </citation>
    <scope>NUCLEOTIDE SEQUENCE</scope>
    <source>
        <strain evidence="1">WTE2008</strain>
    </source>
</reference>
<dbReference type="Proteomes" id="UP000192328">
    <property type="component" value="Unassembled WGS sequence"/>
</dbReference>
<gene>
    <name evidence="1" type="ORF">SAMN06297397_0758</name>
</gene>
<sequence>MLEGVFLFFGKIFISCFVFIVESDYREEVSRILKRFTKILSLVTALLMVLCMTAAFAETEAEGEEQGVDEILQMMDISDVEQTEGMGLEEMTEAFTESAMGEYLDAATGFSMQYPSIFQFDENTGNSAATTDGKATLSIENYDTAGGLTKEALLEAIKLEVPDFKPGSDDNNGCIRVDRKKDGSTMQTDLYYLTGKSFHHIILTYPAGEEEKYSSYIEYMINTMETNDTDLG</sequence>
<keyword evidence="2" id="KW-1185">Reference proteome</keyword>
<comment type="caution">
    <text evidence="1">The sequence shown here is derived from an EMBL/GenBank/DDBJ whole genome shotgun (WGS) entry which is preliminary data.</text>
</comment>
<evidence type="ECO:0000313" key="2">
    <source>
        <dbReference type="Proteomes" id="UP000192328"/>
    </source>
</evidence>
<proteinExistence type="predicted"/>
<evidence type="ECO:0000313" key="1">
    <source>
        <dbReference type="EMBL" id="SMC41457.1"/>
    </source>
</evidence>
<name>A0AC61PJ77_9FIRM</name>
<organism evidence="1 2">
    <name type="scientific">Aristaeella lactis</name>
    <dbReference type="NCBI Taxonomy" id="3046383"/>
    <lineage>
        <taxon>Bacteria</taxon>
        <taxon>Bacillati</taxon>
        <taxon>Bacillota</taxon>
        <taxon>Clostridia</taxon>
        <taxon>Eubacteriales</taxon>
        <taxon>Aristaeellaceae</taxon>
        <taxon>Aristaeella</taxon>
    </lineage>
</organism>
<dbReference type="EMBL" id="FWXZ01000001">
    <property type="protein sequence ID" value="SMC41457.1"/>
    <property type="molecule type" value="Genomic_DNA"/>
</dbReference>
<protein>
    <submittedName>
        <fullName evidence="1">Uncharacterized protein</fullName>
    </submittedName>
</protein>
<accession>A0AC61PJ77</accession>